<feature type="domain" description="NLE" evidence="5">
    <location>
        <begin position="93"/>
        <end position="147"/>
    </location>
</feature>
<evidence type="ECO:0000256" key="2">
    <source>
        <dbReference type="ARBA" id="ARBA00022574"/>
    </source>
</evidence>
<evidence type="ECO:0000313" key="6">
    <source>
        <dbReference type="EMBL" id="EJK70463.1"/>
    </source>
</evidence>
<dbReference type="AlphaFoldDB" id="K0SVL7"/>
<dbReference type="Pfam" id="PF08154">
    <property type="entry name" value="NLE"/>
    <property type="match status" value="1"/>
</dbReference>
<feature type="compositionally biased region" description="Low complexity" evidence="4">
    <location>
        <begin position="7"/>
        <end position="30"/>
    </location>
</feature>
<feature type="region of interest" description="Disordered" evidence="4">
    <location>
        <begin position="1"/>
        <end position="30"/>
    </location>
</feature>
<name>K0SVL7_THAOC</name>
<comment type="caution">
    <text evidence="6">The sequence shown here is derived from an EMBL/GenBank/DDBJ whole genome shotgun (WGS) entry which is preliminary data.</text>
</comment>
<evidence type="ECO:0000313" key="7">
    <source>
        <dbReference type="Proteomes" id="UP000266841"/>
    </source>
</evidence>
<evidence type="ECO:0000256" key="3">
    <source>
        <dbReference type="ARBA" id="ARBA00022737"/>
    </source>
</evidence>
<feature type="non-terminal residue" evidence="6">
    <location>
        <position position="153"/>
    </location>
</feature>
<protein>
    <recommendedName>
        <fullName evidence="5">NLE domain-containing protein</fullName>
    </recommendedName>
</protein>
<evidence type="ECO:0000259" key="5">
    <source>
        <dbReference type="Pfam" id="PF08154"/>
    </source>
</evidence>
<keyword evidence="3" id="KW-0677">Repeat</keyword>
<evidence type="ECO:0000256" key="4">
    <source>
        <dbReference type="SAM" id="MobiDB-lite"/>
    </source>
</evidence>
<sequence length="153" mass="16146">MEDATMSSAEEPAPSPAAAPQQQQLSAAKSLSGVAWTGGSLVGSLNPDNHGYRVADGQGGYIITNTHRKYKRTRLNADGELVAEDEDEIPSNIVVQFTDREGSEVGEALDVPTSAGSAELGTLIRSLLGEDDGEGDRGHIPYAFFAKVTRKVS</sequence>
<keyword evidence="2" id="KW-0853">WD repeat</keyword>
<organism evidence="6 7">
    <name type="scientific">Thalassiosira oceanica</name>
    <name type="common">Marine diatom</name>
    <dbReference type="NCBI Taxonomy" id="159749"/>
    <lineage>
        <taxon>Eukaryota</taxon>
        <taxon>Sar</taxon>
        <taxon>Stramenopiles</taxon>
        <taxon>Ochrophyta</taxon>
        <taxon>Bacillariophyta</taxon>
        <taxon>Coscinodiscophyceae</taxon>
        <taxon>Thalassiosirophycidae</taxon>
        <taxon>Thalassiosirales</taxon>
        <taxon>Thalassiosiraceae</taxon>
        <taxon>Thalassiosira</taxon>
    </lineage>
</organism>
<accession>K0SVL7</accession>
<evidence type="ECO:0000256" key="1">
    <source>
        <dbReference type="ARBA" id="ARBA00004123"/>
    </source>
</evidence>
<comment type="subcellular location">
    <subcellularLocation>
        <location evidence="1">Nucleus</location>
    </subcellularLocation>
</comment>
<gene>
    <name evidence="6" type="ORF">THAOC_08177</name>
</gene>
<dbReference type="GO" id="GO:0005634">
    <property type="term" value="C:nucleus"/>
    <property type="evidence" value="ECO:0007669"/>
    <property type="project" value="UniProtKB-SubCell"/>
</dbReference>
<reference evidence="6 7" key="1">
    <citation type="journal article" date="2012" name="Genome Biol.">
        <title>Genome and low-iron response of an oceanic diatom adapted to chronic iron limitation.</title>
        <authorList>
            <person name="Lommer M."/>
            <person name="Specht M."/>
            <person name="Roy A.S."/>
            <person name="Kraemer L."/>
            <person name="Andreson R."/>
            <person name="Gutowska M.A."/>
            <person name="Wolf J."/>
            <person name="Bergner S.V."/>
            <person name="Schilhabel M.B."/>
            <person name="Klostermeier U.C."/>
            <person name="Beiko R.G."/>
            <person name="Rosenstiel P."/>
            <person name="Hippler M."/>
            <person name="Laroche J."/>
        </authorList>
    </citation>
    <scope>NUCLEOTIDE SEQUENCE [LARGE SCALE GENOMIC DNA]</scope>
    <source>
        <strain evidence="6 7">CCMP1005</strain>
    </source>
</reference>
<dbReference type="InterPro" id="IPR012972">
    <property type="entry name" value="NLE"/>
</dbReference>
<dbReference type="Proteomes" id="UP000266841">
    <property type="component" value="Unassembled WGS sequence"/>
</dbReference>
<keyword evidence="7" id="KW-1185">Reference proteome</keyword>
<dbReference type="EMBL" id="AGNL01008498">
    <property type="protein sequence ID" value="EJK70463.1"/>
    <property type="molecule type" value="Genomic_DNA"/>
</dbReference>
<proteinExistence type="predicted"/>